<feature type="compositionally biased region" description="Basic residues" evidence="1">
    <location>
        <begin position="162"/>
        <end position="181"/>
    </location>
</feature>
<organism evidence="2 3">
    <name type="scientific">Striga asiatica</name>
    <name type="common">Asiatic witchweed</name>
    <name type="synonym">Buchnera asiatica</name>
    <dbReference type="NCBI Taxonomy" id="4170"/>
    <lineage>
        <taxon>Eukaryota</taxon>
        <taxon>Viridiplantae</taxon>
        <taxon>Streptophyta</taxon>
        <taxon>Embryophyta</taxon>
        <taxon>Tracheophyta</taxon>
        <taxon>Spermatophyta</taxon>
        <taxon>Magnoliopsida</taxon>
        <taxon>eudicotyledons</taxon>
        <taxon>Gunneridae</taxon>
        <taxon>Pentapetalae</taxon>
        <taxon>asterids</taxon>
        <taxon>lamiids</taxon>
        <taxon>Lamiales</taxon>
        <taxon>Orobanchaceae</taxon>
        <taxon>Buchnereae</taxon>
        <taxon>Striga</taxon>
    </lineage>
</organism>
<evidence type="ECO:0000313" key="2">
    <source>
        <dbReference type="EMBL" id="GER29088.1"/>
    </source>
</evidence>
<feature type="region of interest" description="Disordered" evidence="1">
    <location>
        <begin position="193"/>
        <end position="221"/>
    </location>
</feature>
<dbReference type="Proteomes" id="UP000325081">
    <property type="component" value="Unassembled WGS sequence"/>
</dbReference>
<feature type="region of interest" description="Disordered" evidence="1">
    <location>
        <begin position="90"/>
        <end position="181"/>
    </location>
</feature>
<accession>A0A5A7P9C9</accession>
<comment type="caution">
    <text evidence="2">The sequence shown here is derived from an EMBL/GenBank/DDBJ whole genome shotgun (WGS) entry which is preliminary data.</text>
</comment>
<sequence>MIPKPIPKLEIARPIDFQSYKKTKNPKNLNRVNLFEIASEQPIANTFLPLTRPPAMAPHTNSTASRKVAIRCSPSVGDRSPAVLAVAAAKKRPHLDGEAERHLSDTTPNRRPLSQRRPFPSPSIANFGQGEEGEFEEEEEEEEEEMEICEGGEVKEEERKVTGNKKKRKRRRKRKREKKRKIYMIVRENQRVRGIQSAVEPPVSEQPQLKPPNPRTVTMSYKKSQCRFHQGIRSTMRES</sequence>
<dbReference type="EMBL" id="BKCP01003335">
    <property type="protein sequence ID" value="GER29088.1"/>
    <property type="molecule type" value="Genomic_DNA"/>
</dbReference>
<dbReference type="AlphaFoldDB" id="A0A5A7P9C9"/>
<proteinExistence type="predicted"/>
<evidence type="ECO:0000313" key="3">
    <source>
        <dbReference type="Proteomes" id="UP000325081"/>
    </source>
</evidence>
<protein>
    <submittedName>
        <fullName evidence="2">Gap junction gamma-1 protein</fullName>
    </submittedName>
</protein>
<feature type="compositionally biased region" description="Basic and acidic residues" evidence="1">
    <location>
        <begin position="94"/>
        <end position="104"/>
    </location>
</feature>
<gene>
    <name evidence="2" type="ORF">STAS_04926</name>
</gene>
<reference evidence="3" key="1">
    <citation type="journal article" date="2019" name="Curr. Biol.">
        <title>Genome Sequence of Striga asiatica Provides Insight into the Evolution of Plant Parasitism.</title>
        <authorList>
            <person name="Yoshida S."/>
            <person name="Kim S."/>
            <person name="Wafula E.K."/>
            <person name="Tanskanen J."/>
            <person name="Kim Y.M."/>
            <person name="Honaas L."/>
            <person name="Yang Z."/>
            <person name="Spallek T."/>
            <person name="Conn C.E."/>
            <person name="Ichihashi Y."/>
            <person name="Cheong K."/>
            <person name="Cui S."/>
            <person name="Der J.P."/>
            <person name="Gundlach H."/>
            <person name="Jiao Y."/>
            <person name="Hori C."/>
            <person name="Ishida J.K."/>
            <person name="Kasahara H."/>
            <person name="Kiba T."/>
            <person name="Kim M.S."/>
            <person name="Koo N."/>
            <person name="Laohavisit A."/>
            <person name="Lee Y.H."/>
            <person name="Lumba S."/>
            <person name="McCourt P."/>
            <person name="Mortimer J.C."/>
            <person name="Mutuku J.M."/>
            <person name="Nomura T."/>
            <person name="Sasaki-Sekimoto Y."/>
            <person name="Seto Y."/>
            <person name="Wang Y."/>
            <person name="Wakatake T."/>
            <person name="Sakakibara H."/>
            <person name="Demura T."/>
            <person name="Yamaguchi S."/>
            <person name="Yoneyama K."/>
            <person name="Manabe R.I."/>
            <person name="Nelson D.C."/>
            <person name="Schulman A.H."/>
            <person name="Timko M.P."/>
            <person name="dePamphilis C.W."/>
            <person name="Choi D."/>
            <person name="Shirasu K."/>
        </authorList>
    </citation>
    <scope>NUCLEOTIDE SEQUENCE [LARGE SCALE GENOMIC DNA]</scope>
    <source>
        <strain evidence="3">cv. UVA1</strain>
    </source>
</reference>
<dbReference type="OrthoDB" id="928470at2759"/>
<feature type="compositionally biased region" description="Acidic residues" evidence="1">
    <location>
        <begin position="131"/>
        <end position="150"/>
    </location>
</feature>
<keyword evidence="3" id="KW-1185">Reference proteome</keyword>
<name>A0A5A7P9C9_STRAF</name>
<evidence type="ECO:0000256" key="1">
    <source>
        <dbReference type="SAM" id="MobiDB-lite"/>
    </source>
</evidence>
<feature type="compositionally biased region" description="Basic and acidic residues" evidence="1">
    <location>
        <begin position="152"/>
        <end position="161"/>
    </location>
</feature>